<dbReference type="PROSITE" id="PS50822">
    <property type="entry name" value="PIWI"/>
    <property type="match status" value="1"/>
</dbReference>
<evidence type="ECO:0000313" key="4">
    <source>
        <dbReference type="EMBL" id="SCV71313.1"/>
    </source>
</evidence>
<dbReference type="InterPro" id="IPR036085">
    <property type="entry name" value="PAZ_dom_sf"/>
</dbReference>
<dbReference type="OrthoDB" id="10252740at2759"/>
<dbReference type="CDD" id="cd04657">
    <property type="entry name" value="Piwi_ago-like"/>
    <property type="match status" value="1"/>
</dbReference>
<dbReference type="Proteomes" id="UP000198372">
    <property type="component" value="Unassembled WGS sequence"/>
</dbReference>
<proteinExistence type="inferred from homology"/>
<comment type="similarity">
    <text evidence="1">Belongs to the argonaute family.</text>
</comment>
<dbReference type="Gene3D" id="3.40.50.2300">
    <property type="match status" value="1"/>
</dbReference>
<reference evidence="5" key="1">
    <citation type="submission" date="2016-09" db="EMBL/GenBank/DDBJ databases">
        <authorList>
            <person name="Jeantristanb JTB J.-T."/>
            <person name="Ricardo R."/>
        </authorList>
    </citation>
    <scope>NUCLEOTIDE SEQUENCE [LARGE SCALE GENOMIC DNA]</scope>
</reference>
<sequence length="964" mass="107872">MAATRTNLITPMKRQGYGSIGRSFPVLVNTFEVKPPTATCYHYDCHSSSDLFYFCSGRFRLPHTWISTLPGFVRCLTGLTALSPPPLFFFSTHGFDAPPKLCPRPHLRFSMYEQFKIGPEDDKRPSRVNREVWRHFIKSLDPFQGIACVYDGKAQVFAPKKLPADEGSWNVNLPESDGRESKFKGNQFAIKASQSFIKYIRPVHLDTLSAFVSGKQTQVDEGVIESCIQALNIVIQHGPFLSFSNSGASFFLPFDNPQNGNISRGLTMWRGYYSSLRCGPSCNFVSPLPHATEFCLQDSRRTYVSPLPRTPLQILLDLASQPFYQEGNLPTLLVEYGRGKDRGFGPDKLECNRMPGPFAVEANRFVRGLRISIKVGNGPPMIRKIRELTRQSARDSKFQSDEGKTTDVAEYFRNHYNIRLQHPEWPCTKVSSVALYPIEVCTVLPGQKYSRKLDPTQTAESLKRTTVGPRDRVPLLREGIQRILPTNTGSPLNQWGMEFSAELMQVQARLLPNPSVTLQKQVIPRDGVWDLRGQQFNRPCAPIERWTVFVFDQERFFRRHEVEKSVSDFARGLQNVGIHVRDSRPAINYAPAMSLANIPAYFRETVKGLGLGGAPQLLVIYLARKPCDEYAAIKRFGDLDVGVATQCLSVPKAKRGNPQYYANLALKVNCKLSGVNSIVDLGPACPRDIPTMIIGADVTHPGPGSFAPSIAAVVATMNREFTNYGSRIHVQGSRVELISDLEGMMMDLLRQFHSMNRVPPARLIFYRDGVSEGQFAQVLSSEVAQIRSACQKIDPTYRPTISFVVCGKRHHLSLFPLNSMDGDKTGNVKAGTCIDTDVTSPFEHDFYIQSHASLLGTNRSAHYNVLLDEAKISADAWQQLTFNLTFTYARASRSVSVTTPACYADRLCTRAALYLAGESDDVTSQMSSLSGASAEQQQRERLLTDYCSRLGKIHANHRDALFFM</sequence>
<dbReference type="InterPro" id="IPR036397">
    <property type="entry name" value="RNaseH_sf"/>
</dbReference>
<keyword evidence="5" id="KW-1185">Reference proteome</keyword>
<name>A0A238FH31_9BASI</name>
<dbReference type="EMBL" id="FMSP01000007">
    <property type="protein sequence ID" value="SCV71313.1"/>
    <property type="molecule type" value="Genomic_DNA"/>
</dbReference>
<organism evidence="4 5">
    <name type="scientific">Microbotryum intermedium</name>
    <dbReference type="NCBI Taxonomy" id="269621"/>
    <lineage>
        <taxon>Eukaryota</taxon>
        <taxon>Fungi</taxon>
        <taxon>Dikarya</taxon>
        <taxon>Basidiomycota</taxon>
        <taxon>Pucciniomycotina</taxon>
        <taxon>Microbotryomycetes</taxon>
        <taxon>Microbotryales</taxon>
        <taxon>Microbotryaceae</taxon>
        <taxon>Microbotryum</taxon>
    </lineage>
</organism>
<dbReference type="Pfam" id="PF02171">
    <property type="entry name" value="Piwi"/>
    <property type="match status" value="1"/>
</dbReference>
<dbReference type="PROSITE" id="PS50821">
    <property type="entry name" value="PAZ"/>
    <property type="match status" value="1"/>
</dbReference>
<protein>
    <submittedName>
        <fullName evidence="4">BQ2448_2901 protein</fullName>
    </submittedName>
</protein>
<accession>A0A238FH31</accession>
<dbReference type="PANTHER" id="PTHR22891">
    <property type="entry name" value="EUKARYOTIC TRANSLATION INITIATION FACTOR 2C"/>
    <property type="match status" value="1"/>
</dbReference>
<dbReference type="InterPro" id="IPR032473">
    <property type="entry name" value="Argonaute_Mid_dom"/>
</dbReference>
<dbReference type="AlphaFoldDB" id="A0A238FH31"/>
<feature type="domain" description="PAZ" evidence="2">
    <location>
        <begin position="344"/>
        <end position="445"/>
    </location>
</feature>
<dbReference type="InterPro" id="IPR045246">
    <property type="entry name" value="Piwi_ago-like"/>
</dbReference>
<dbReference type="Gene3D" id="2.170.260.10">
    <property type="entry name" value="paz domain"/>
    <property type="match status" value="1"/>
</dbReference>
<dbReference type="InterPro" id="IPR032474">
    <property type="entry name" value="Argonaute_N"/>
</dbReference>
<dbReference type="InterPro" id="IPR003165">
    <property type="entry name" value="Piwi"/>
</dbReference>
<feature type="domain" description="Piwi" evidence="3">
    <location>
        <begin position="617"/>
        <end position="916"/>
    </location>
</feature>
<dbReference type="Pfam" id="PF02170">
    <property type="entry name" value="PAZ"/>
    <property type="match status" value="1"/>
</dbReference>
<dbReference type="Pfam" id="PF16486">
    <property type="entry name" value="ArgoN"/>
    <property type="match status" value="1"/>
</dbReference>
<dbReference type="InterPro" id="IPR003100">
    <property type="entry name" value="PAZ_dom"/>
</dbReference>
<dbReference type="InterPro" id="IPR014811">
    <property type="entry name" value="ArgoL1"/>
</dbReference>
<gene>
    <name evidence="4" type="ORF">BQ2448_2901</name>
</gene>
<evidence type="ECO:0000256" key="1">
    <source>
        <dbReference type="RuleBase" id="RU361178"/>
    </source>
</evidence>
<dbReference type="SMART" id="SM00949">
    <property type="entry name" value="PAZ"/>
    <property type="match status" value="1"/>
</dbReference>
<dbReference type="SMART" id="SM00950">
    <property type="entry name" value="Piwi"/>
    <property type="match status" value="1"/>
</dbReference>
<dbReference type="Gene3D" id="3.30.420.10">
    <property type="entry name" value="Ribonuclease H-like superfamily/Ribonuclease H"/>
    <property type="match status" value="1"/>
</dbReference>
<dbReference type="SUPFAM" id="SSF53098">
    <property type="entry name" value="Ribonuclease H-like"/>
    <property type="match status" value="1"/>
</dbReference>
<evidence type="ECO:0000259" key="2">
    <source>
        <dbReference type="PROSITE" id="PS50821"/>
    </source>
</evidence>
<evidence type="ECO:0000259" key="3">
    <source>
        <dbReference type="PROSITE" id="PS50822"/>
    </source>
</evidence>
<dbReference type="SUPFAM" id="SSF101690">
    <property type="entry name" value="PAZ domain"/>
    <property type="match status" value="1"/>
</dbReference>
<dbReference type="Pfam" id="PF08699">
    <property type="entry name" value="ArgoL1"/>
    <property type="match status" value="1"/>
</dbReference>
<dbReference type="Pfam" id="PF16487">
    <property type="entry name" value="ArgoMid"/>
    <property type="match status" value="1"/>
</dbReference>
<dbReference type="STRING" id="269621.A0A238FH31"/>
<dbReference type="InterPro" id="IPR012337">
    <property type="entry name" value="RNaseH-like_sf"/>
</dbReference>
<dbReference type="CDD" id="cd02846">
    <property type="entry name" value="PAZ_argonaute_like"/>
    <property type="match status" value="1"/>
</dbReference>
<evidence type="ECO:0000313" key="5">
    <source>
        <dbReference type="Proteomes" id="UP000198372"/>
    </source>
</evidence>
<dbReference type="GO" id="GO:0003723">
    <property type="term" value="F:RNA binding"/>
    <property type="evidence" value="ECO:0007669"/>
    <property type="project" value="InterPro"/>
</dbReference>